<feature type="region of interest" description="Disordered" evidence="1">
    <location>
        <begin position="91"/>
        <end position="114"/>
    </location>
</feature>
<feature type="region of interest" description="Disordered" evidence="1">
    <location>
        <begin position="1"/>
        <end position="41"/>
    </location>
</feature>
<name>A0A0J6Y5K3_COCIT</name>
<dbReference type="EMBL" id="DS028094">
    <property type="protein sequence ID" value="KMP02995.1"/>
    <property type="molecule type" value="Genomic_DNA"/>
</dbReference>
<dbReference type="Proteomes" id="UP000054565">
    <property type="component" value="Unassembled WGS sequence"/>
</dbReference>
<sequence>MAEGCKTRKSAGRSDDKGKDISEGQREICRQDPRPLKKSRAAEADFKSRFLMPGLLSGRPPLCRDRWRCRLKGLDLIDCLCNRPHKTPQIQANDLPCSRGGRENEDCSRFNPAA</sequence>
<proteinExistence type="predicted"/>
<evidence type="ECO:0000313" key="2">
    <source>
        <dbReference type="EMBL" id="KMP02995.1"/>
    </source>
</evidence>
<feature type="compositionally biased region" description="Basic and acidic residues" evidence="1">
    <location>
        <begin position="12"/>
        <end position="41"/>
    </location>
</feature>
<organism evidence="2 3">
    <name type="scientific">Coccidioides immitis RMSCC 2394</name>
    <dbReference type="NCBI Taxonomy" id="404692"/>
    <lineage>
        <taxon>Eukaryota</taxon>
        <taxon>Fungi</taxon>
        <taxon>Dikarya</taxon>
        <taxon>Ascomycota</taxon>
        <taxon>Pezizomycotina</taxon>
        <taxon>Eurotiomycetes</taxon>
        <taxon>Eurotiomycetidae</taxon>
        <taxon>Onygenales</taxon>
        <taxon>Onygenaceae</taxon>
        <taxon>Coccidioides</taxon>
    </lineage>
</organism>
<protein>
    <submittedName>
        <fullName evidence="2">Uncharacterized protein</fullName>
    </submittedName>
</protein>
<gene>
    <name evidence="2" type="ORF">CIRG_02687</name>
</gene>
<dbReference type="AlphaFoldDB" id="A0A0J6Y5K3"/>
<reference evidence="3" key="1">
    <citation type="journal article" date="2010" name="Genome Res.">
        <title>Population genomic sequencing of Coccidioides fungi reveals recent hybridization and transposon control.</title>
        <authorList>
            <person name="Neafsey D.E."/>
            <person name="Barker B.M."/>
            <person name="Sharpton T.J."/>
            <person name="Stajich J.E."/>
            <person name="Park D.J."/>
            <person name="Whiston E."/>
            <person name="Hung C.-Y."/>
            <person name="McMahan C."/>
            <person name="White J."/>
            <person name="Sykes S."/>
            <person name="Heiman D."/>
            <person name="Young S."/>
            <person name="Zeng Q."/>
            <person name="Abouelleil A."/>
            <person name="Aftuck L."/>
            <person name="Bessette D."/>
            <person name="Brown A."/>
            <person name="FitzGerald M."/>
            <person name="Lui A."/>
            <person name="Macdonald J.P."/>
            <person name="Priest M."/>
            <person name="Orbach M.J."/>
            <person name="Galgiani J.N."/>
            <person name="Kirkland T.N."/>
            <person name="Cole G.T."/>
            <person name="Birren B.W."/>
            <person name="Henn M.R."/>
            <person name="Taylor J.W."/>
            <person name="Rounsley S.D."/>
        </authorList>
    </citation>
    <scope>NUCLEOTIDE SEQUENCE [LARGE SCALE GENOMIC DNA]</scope>
    <source>
        <strain evidence="3">RMSCC 2394</strain>
    </source>
</reference>
<evidence type="ECO:0000313" key="3">
    <source>
        <dbReference type="Proteomes" id="UP000054565"/>
    </source>
</evidence>
<evidence type="ECO:0000256" key="1">
    <source>
        <dbReference type="SAM" id="MobiDB-lite"/>
    </source>
</evidence>
<accession>A0A0J6Y5K3</accession>